<gene>
    <name evidence="2" type="ORF">BKG82_20810</name>
    <name evidence="3" type="ORF">BKG84_16500</name>
</gene>
<comment type="caution">
    <text evidence="3">The sequence shown here is derived from an EMBL/GenBank/DDBJ whole genome shotgun (WGS) entry which is preliminary data.</text>
</comment>
<protein>
    <submittedName>
        <fullName evidence="3">LmbE family protein</fullName>
    </submittedName>
</protein>
<keyword evidence="4" id="KW-1185">Reference proteome</keyword>
<evidence type="ECO:0000256" key="1">
    <source>
        <dbReference type="ARBA" id="ARBA00022833"/>
    </source>
</evidence>
<dbReference type="GO" id="GO:0016811">
    <property type="term" value="F:hydrolase activity, acting on carbon-nitrogen (but not peptide) bonds, in linear amides"/>
    <property type="evidence" value="ECO:0007669"/>
    <property type="project" value="TreeGrafter"/>
</dbReference>
<organism evidence="3 4">
    <name type="scientific">Mycobacteroides chelonae</name>
    <name type="common">Mycobacterium chelonae</name>
    <dbReference type="NCBI Taxonomy" id="1774"/>
    <lineage>
        <taxon>Bacteria</taxon>
        <taxon>Bacillati</taxon>
        <taxon>Actinomycetota</taxon>
        <taxon>Actinomycetes</taxon>
        <taxon>Mycobacteriales</taxon>
        <taxon>Mycobacteriaceae</taxon>
        <taxon>Mycobacteroides</taxon>
    </lineage>
</organism>
<name>A0A1S1M902_MYCCH</name>
<accession>A0A1S1M902</accession>
<dbReference type="SUPFAM" id="SSF102588">
    <property type="entry name" value="LmbE-like"/>
    <property type="match status" value="1"/>
</dbReference>
<dbReference type="Pfam" id="PF02585">
    <property type="entry name" value="PIG-L"/>
    <property type="match status" value="1"/>
</dbReference>
<sequence length="255" mass="27524">MSVANAGNCERLAERPISAGGTSLAEWLAWPREFPILDLDECPFLVLVAPHPDDETLGFGCTAAMLRARGVDVVVVSVSDGGGAYPDLSPTERCWLERDRHAELLCATNILGLDPPVRLGLADGAISEREEEMGGLLAEILDAAPPGAWCAATWRGDGHPDHEAVGRASATAAGRTGALLLEYPVWMWHWAVPGDNAVPWHRMCTTPRDRAACGLKRQAANVFQTQLRPRWPGAEAILPSHVVDRLLTLGEAVFR</sequence>
<evidence type="ECO:0000313" key="3">
    <source>
        <dbReference type="EMBL" id="OHU79750.1"/>
    </source>
</evidence>
<evidence type="ECO:0000313" key="2">
    <source>
        <dbReference type="EMBL" id="OHU51104.1"/>
    </source>
</evidence>
<dbReference type="Gene3D" id="3.40.50.10320">
    <property type="entry name" value="LmbE-like"/>
    <property type="match status" value="1"/>
</dbReference>
<dbReference type="EMBL" id="MLIS01000001">
    <property type="protein sequence ID" value="OHU79750.1"/>
    <property type="molecule type" value="Genomic_DNA"/>
</dbReference>
<keyword evidence="1" id="KW-0862">Zinc</keyword>
<dbReference type="InterPro" id="IPR024078">
    <property type="entry name" value="LmbE-like_dom_sf"/>
</dbReference>
<dbReference type="Proteomes" id="UP000179441">
    <property type="component" value="Unassembled WGS sequence"/>
</dbReference>
<evidence type="ECO:0000313" key="5">
    <source>
        <dbReference type="Proteomes" id="UP000180043"/>
    </source>
</evidence>
<proteinExistence type="predicted"/>
<dbReference type="EMBL" id="MLIQ01000023">
    <property type="protein sequence ID" value="OHU51104.1"/>
    <property type="molecule type" value="Genomic_DNA"/>
</dbReference>
<dbReference type="RefSeq" id="WP_057967421.1">
    <property type="nucleotide sequence ID" value="NZ_CP050145.1"/>
</dbReference>
<dbReference type="Proteomes" id="UP000180043">
    <property type="component" value="Unassembled WGS sequence"/>
</dbReference>
<evidence type="ECO:0000313" key="4">
    <source>
        <dbReference type="Proteomes" id="UP000179441"/>
    </source>
</evidence>
<reference evidence="4 5" key="1">
    <citation type="submission" date="2016-10" db="EMBL/GenBank/DDBJ databases">
        <title>Evaluation of Human, Veterinary and Environmental Mycobacterium chelonae Isolates by Core Genome Phylogenomic Analysis, Targeted Gene Comparison, and Anti-microbial Susceptibility Patterns: A Tale of Mistaken Identities.</title>
        <authorList>
            <person name="Fogelson S.B."/>
            <person name="Camus A.C."/>
            <person name="Lorenz W."/>
            <person name="Vasireddy R."/>
            <person name="Vasireddy S."/>
            <person name="Smith T."/>
            <person name="Brown-Elliott B.A."/>
            <person name="Wallace R.J.Jr."/>
            <person name="Hasan N.A."/>
            <person name="Reischl U."/>
            <person name="Sanchez S."/>
        </authorList>
    </citation>
    <scope>NUCLEOTIDE SEQUENCE [LARGE SCALE GENOMIC DNA]</scope>
    <source>
        <strain evidence="2 5">15515</strain>
        <strain evidence="3 4">15518</strain>
    </source>
</reference>
<dbReference type="GO" id="GO:0016137">
    <property type="term" value="P:glycoside metabolic process"/>
    <property type="evidence" value="ECO:0007669"/>
    <property type="project" value="UniProtKB-ARBA"/>
</dbReference>
<dbReference type="PANTHER" id="PTHR12993:SF29">
    <property type="entry name" value="BLR3841 PROTEIN"/>
    <property type="match status" value="1"/>
</dbReference>
<dbReference type="PANTHER" id="PTHR12993">
    <property type="entry name" value="N-ACETYLGLUCOSAMINYL-PHOSPHATIDYLINOSITOL DE-N-ACETYLASE-RELATED"/>
    <property type="match status" value="1"/>
</dbReference>
<dbReference type="AlphaFoldDB" id="A0A1S1M902"/>
<dbReference type="InterPro" id="IPR003737">
    <property type="entry name" value="GlcNAc_PI_deacetylase-related"/>
</dbReference>